<sequence length="244" mass="27816">MTGLLYFCLSVCAFAGWSDAVSTKMDFGGDDVLTTATNSTRVEDEDVEVQHTIVLSTKLKNNNRRGLHSSNDGNQGTLSYNIGNKEAKEDSGEVPVINGYKSVETTQIRTPDTRTRGQFYPDSTFINRNIRDELDIYPNYISNPSQWKPSSLYNNINWMTQDVPLTEYNTGWKVSRPAYQTPGKFHRRITDDGMKEFYCKKCRELSGMRVCPQDLQSPPQRRNSWIYETTTPKLKLDGKLAKLN</sequence>
<reference evidence="2" key="1">
    <citation type="submission" date="2023-03" db="EMBL/GenBank/DDBJ databases">
        <title>Chromosome-level genomes of two armyworms, Mythimna separata and Mythimna loreyi, provide insights into the biosynthesis and reception of sex pheromones.</title>
        <authorList>
            <person name="Zhao H."/>
        </authorList>
    </citation>
    <scope>NUCLEOTIDE SEQUENCE</scope>
    <source>
        <strain evidence="2">BeijingLab</strain>
        <tissue evidence="2">Pupa</tissue>
    </source>
</reference>
<dbReference type="Proteomes" id="UP001231518">
    <property type="component" value="Chromosome 2"/>
</dbReference>
<keyword evidence="1" id="KW-0732">Signal</keyword>
<evidence type="ECO:0000313" key="3">
    <source>
        <dbReference type="Proteomes" id="UP001231518"/>
    </source>
</evidence>
<comment type="caution">
    <text evidence="2">The sequence shown here is derived from an EMBL/GenBank/DDBJ whole genome shotgun (WGS) entry which is preliminary data.</text>
</comment>
<feature type="signal peptide" evidence="1">
    <location>
        <begin position="1"/>
        <end position="20"/>
    </location>
</feature>
<name>A0AAD7Z374_MYTSE</name>
<organism evidence="2 3">
    <name type="scientific">Mythimna separata</name>
    <name type="common">Oriental armyworm</name>
    <name type="synonym">Pseudaletia separata</name>
    <dbReference type="NCBI Taxonomy" id="271217"/>
    <lineage>
        <taxon>Eukaryota</taxon>
        <taxon>Metazoa</taxon>
        <taxon>Ecdysozoa</taxon>
        <taxon>Arthropoda</taxon>
        <taxon>Hexapoda</taxon>
        <taxon>Insecta</taxon>
        <taxon>Pterygota</taxon>
        <taxon>Neoptera</taxon>
        <taxon>Endopterygota</taxon>
        <taxon>Lepidoptera</taxon>
        <taxon>Glossata</taxon>
        <taxon>Ditrysia</taxon>
        <taxon>Noctuoidea</taxon>
        <taxon>Noctuidae</taxon>
        <taxon>Noctuinae</taxon>
        <taxon>Hadenini</taxon>
        <taxon>Mythimna</taxon>
    </lineage>
</organism>
<dbReference type="AlphaFoldDB" id="A0AAD7Z374"/>
<evidence type="ECO:0000313" key="2">
    <source>
        <dbReference type="EMBL" id="KAJ8735367.1"/>
    </source>
</evidence>
<gene>
    <name evidence="2" type="ORF">PYW07_006987</name>
</gene>
<keyword evidence="3" id="KW-1185">Reference proteome</keyword>
<feature type="chain" id="PRO_5042203620" evidence="1">
    <location>
        <begin position="21"/>
        <end position="244"/>
    </location>
</feature>
<accession>A0AAD7Z374</accession>
<protein>
    <submittedName>
        <fullName evidence="2">Uncharacterized protein</fullName>
    </submittedName>
</protein>
<proteinExistence type="predicted"/>
<dbReference type="EMBL" id="JARGEI010000002">
    <property type="protein sequence ID" value="KAJ8735367.1"/>
    <property type="molecule type" value="Genomic_DNA"/>
</dbReference>
<evidence type="ECO:0000256" key="1">
    <source>
        <dbReference type="SAM" id="SignalP"/>
    </source>
</evidence>